<keyword evidence="3" id="KW-1185">Reference proteome</keyword>
<organism evidence="2 3">
    <name type="scientific">Actimicrobium antarcticum</name>
    <dbReference type="NCBI Taxonomy" id="1051899"/>
    <lineage>
        <taxon>Bacteria</taxon>
        <taxon>Pseudomonadati</taxon>
        <taxon>Pseudomonadota</taxon>
        <taxon>Betaproteobacteria</taxon>
        <taxon>Burkholderiales</taxon>
        <taxon>Oxalobacteraceae</taxon>
        <taxon>Actimicrobium</taxon>
    </lineage>
</organism>
<evidence type="ECO:0000256" key="1">
    <source>
        <dbReference type="SAM" id="Phobius"/>
    </source>
</evidence>
<evidence type="ECO:0008006" key="4">
    <source>
        <dbReference type="Google" id="ProtNLM"/>
    </source>
</evidence>
<dbReference type="Proteomes" id="UP001501353">
    <property type="component" value="Unassembled WGS sequence"/>
</dbReference>
<comment type="caution">
    <text evidence="2">The sequence shown here is derived from an EMBL/GenBank/DDBJ whole genome shotgun (WGS) entry which is preliminary data.</text>
</comment>
<dbReference type="EMBL" id="BAAAZE010000012">
    <property type="protein sequence ID" value="GAA4029164.1"/>
    <property type="molecule type" value="Genomic_DNA"/>
</dbReference>
<evidence type="ECO:0000313" key="2">
    <source>
        <dbReference type="EMBL" id="GAA4029164.1"/>
    </source>
</evidence>
<proteinExistence type="predicted"/>
<dbReference type="RefSeq" id="WP_344764207.1">
    <property type="nucleotide sequence ID" value="NZ_BAAAZE010000012.1"/>
</dbReference>
<evidence type="ECO:0000313" key="3">
    <source>
        <dbReference type="Proteomes" id="UP001501353"/>
    </source>
</evidence>
<dbReference type="NCBIfam" id="NF033632">
    <property type="entry name" value="SLATT_4"/>
    <property type="match status" value="1"/>
</dbReference>
<keyword evidence="1" id="KW-1133">Transmembrane helix</keyword>
<protein>
    <recommendedName>
        <fullName evidence="4">SMODS and SLOG-associating 2TM effector domain-containing protein</fullName>
    </recommendedName>
</protein>
<feature type="transmembrane region" description="Helical" evidence="1">
    <location>
        <begin position="71"/>
        <end position="92"/>
    </location>
</feature>
<keyword evidence="1" id="KW-0472">Membrane</keyword>
<sequence>MYSETQYGPLLADWLRRFHHLKSAHFRAAWHFEHRHRRYGRVTVALSTIVPPVLVLLGQPDTRTVLTGLPYIFLALGLIAAIAGTLATLQIFDRDSERAERHRVAGSSYAKLEADLELLIASMPAAAQVANQVSEFRDEWSRVTGGSPVIPEWLFKQVEQEVEKPSALLLRIQQPRSANDA</sequence>
<reference evidence="3" key="1">
    <citation type="journal article" date="2019" name="Int. J. Syst. Evol. Microbiol.">
        <title>The Global Catalogue of Microorganisms (GCM) 10K type strain sequencing project: providing services to taxonomists for standard genome sequencing and annotation.</title>
        <authorList>
            <consortium name="The Broad Institute Genomics Platform"/>
            <consortium name="The Broad Institute Genome Sequencing Center for Infectious Disease"/>
            <person name="Wu L."/>
            <person name="Ma J."/>
        </authorList>
    </citation>
    <scope>NUCLEOTIDE SEQUENCE [LARGE SCALE GENOMIC DNA]</scope>
    <source>
        <strain evidence="3">JCM 16673</strain>
    </source>
</reference>
<feature type="transmembrane region" description="Helical" evidence="1">
    <location>
        <begin position="39"/>
        <end position="59"/>
    </location>
</feature>
<name>A0ABP7TP13_9BURK</name>
<keyword evidence="1" id="KW-0812">Transmembrane</keyword>
<accession>A0ABP7TP13</accession>
<gene>
    <name evidence="2" type="ORF">GCM10022212_29130</name>
</gene>